<evidence type="ECO:0000256" key="6">
    <source>
        <dbReference type="ARBA" id="ARBA00023033"/>
    </source>
</evidence>
<evidence type="ECO:0000256" key="4">
    <source>
        <dbReference type="ARBA" id="ARBA00022643"/>
    </source>
</evidence>
<dbReference type="SUPFAM" id="SSF51679">
    <property type="entry name" value="Bacterial luciferase-like"/>
    <property type="match status" value="1"/>
</dbReference>
<dbReference type="InterPro" id="IPR036661">
    <property type="entry name" value="Luciferase-like_sf"/>
</dbReference>
<sequence length="386" mass="41680">MSGNNARPLDLYWYLPTHGDGPYLGTDERHRPATFGYLKEIAQAADRLGFKGVLLPTGTRCEDAWIVAAGLIPLTERLKFLVALRPGSGTPALFARHAATLDRISGGRVLLNVVTGADPADLAGDGNKLAHDERYAQTDEFLTIWRRILSGEPADFEGKYLSAHGTDISFPPIQQPHPPLWFGGSSDAGIAIAAKHVDAYLSWGEPVDQLAEKIGRVKKAAAAQGRTIRFGLRIHLIVRETEDEAWAAADRLISHVTDDLIAEAQNGFVNISESVGQKRMSALHQGRRDKLVIGPNLWAGPGLVRGGAGTALVGNPDNVAARIREYQEIGIETIIASAYPHLEEVFNVAELLFPKLGLSGESAPAERSWDVEFGRGTRPKVAASAP</sequence>
<reference evidence="8 9" key="1">
    <citation type="submission" date="2014-08" db="EMBL/GenBank/DDBJ databases">
        <authorList>
            <person name="Moulin Lionel"/>
        </authorList>
    </citation>
    <scope>NUCLEOTIDE SEQUENCE [LARGE SCALE GENOMIC DNA]</scope>
</reference>
<dbReference type="GO" id="GO:0008726">
    <property type="term" value="F:alkanesulfonate monooxygenase activity"/>
    <property type="evidence" value="ECO:0007669"/>
    <property type="project" value="UniProtKB-EC"/>
</dbReference>
<dbReference type="GO" id="GO:0046306">
    <property type="term" value="P:alkanesulfonate catabolic process"/>
    <property type="evidence" value="ECO:0007669"/>
    <property type="project" value="TreeGrafter"/>
</dbReference>
<evidence type="ECO:0000256" key="1">
    <source>
        <dbReference type="ARBA" id="ARBA00007044"/>
    </source>
</evidence>
<keyword evidence="4" id="KW-0288">FMN</keyword>
<dbReference type="PANTHER" id="PTHR42847:SF4">
    <property type="entry name" value="ALKANESULFONATE MONOOXYGENASE-RELATED"/>
    <property type="match status" value="1"/>
</dbReference>
<dbReference type="EMBL" id="CCNB01000014">
    <property type="protein sequence ID" value="CDX37909.1"/>
    <property type="molecule type" value="Genomic_DNA"/>
</dbReference>
<organism evidence="8 9">
    <name type="scientific">Mesorhizobium plurifarium</name>
    <dbReference type="NCBI Taxonomy" id="69974"/>
    <lineage>
        <taxon>Bacteria</taxon>
        <taxon>Pseudomonadati</taxon>
        <taxon>Pseudomonadota</taxon>
        <taxon>Alphaproteobacteria</taxon>
        <taxon>Hyphomicrobiales</taxon>
        <taxon>Phyllobacteriaceae</taxon>
        <taxon>Mesorhizobium</taxon>
    </lineage>
</organism>
<evidence type="ECO:0000256" key="3">
    <source>
        <dbReference type="ARBA" id="ARBA00022630"/>
    </source>
</evidence>
<evidence type="ECO:0000313" key="9">
    <source>
        <dbReference type="Proteomes" id="UP000046373"/>
    </source>
</evidence>
<proteinExistence type="inferred from homology"/>
<dbReference type="InterPro" id="IPR050172">
    <property type="entry name" value="SsuD_RutA_monooxygenase"/>
</dbReference>
<name>A0A090F8S6_MESPL</name>
<evidence type="ECO:0000256" key="2">
    <source>
        <dbReference type="ARBA" id="ARBA00012113"/>
    </source>
</evidence>
<evidence type="ECO:0000256" key="5">
    <source>
        <dbReference type="ARBA" id="ARBA00023002"/>
    </source>
</evidence>
<gene>
    <name evidence="8" type="primary">ssuD</name>
    <name evidence="8" type="ORF">MPLDJ20_210082</name>
</gene>
<dbReference type="Proteomes" id="UP000046373">
    <property type="component" value="Unassembled WGS sequence"/>
</dbReference>
<dbReference type="EC" id="1.14.14.5" evidence="2"/>
<dbReference type="AlphaFoldDB" id="A0A090F8S6"/>
<dbReference type="Gene3D" id="3.20.20.30">
    <property type="entry name" value="Luciferase-like domain"/>
    <property type="match status" value="1"/>
</dbReference>
<accession>A0A090F8S6</accession>
<dbReference type="NCBIfam" id="TIGR03565">
    <property type="entry name" value="alk_sulf_monoox"/>
    <property type="match status" value="1"/>
</dbReference>
<evidence type="ECO:0000313" key="8">
    <source>
        <dbReference type="EMBL" id="CDX37909.1"/>
    </source>
</evidence>
<dbReference type="PANTHER" id="PTHR42847">
    <property type="entry name" value="ALKANESULFONATE MONOOXYGENASE"/>
    <property type="match status" value="1"/>
</dbReference>
<dbReference type="Pfam" id="PF00296">
    <property type="entry name" value="Bac_luciferase"/>
    <property type="match status" value="1"/>
</dbReference>
<keyword evidence="3" id="KW-0285">Flavoprotein</keyword>
<evidence type="ECO:0000259" key="7">
    <source>
        <dbReference type="Pfam" id="PF00296"/>
    </source>
</evidence>
<dbReference type="InterPro" id="IPR011251">
    <property type="entry name" value="Luciferase-like_dom"/>
</dbReference>
<comment type="similarity">
    <text evidence="1">Belongs to the SsuD family.</text>
</comment>
<keyword evidence="6 8" id="KW-0503">Monooxygenase</keyword>
<protein>
    <recommendedName>
        <fullName evidence="2">alkanesulfonate monooxygenase</fullName>
        <ecNumber evidence="2">1.14.14.5</ecNumber>
    </recommendedName>
</protein>
<dbReference type="CDD" id="cd01094">
    <property type="entry name" value="Alkanesulfonate_monoxygenase"/>
    <property type="match status" value="1"/>
</dbReference>
<dbReference type="InterPro" id="IPR019911">
    <property type="entry name" value="Alkanesulphonate_mOase_FMN-dep"/>
</dbReference>
<feature type="domain" description="Luciferase-like" evidence="7">
    <location>
        <begin position="27"/>
        <end position="332"/>
    </location>
</feature>
<dbReference type="NCBIfam" id="NF001939">
    <property type="entry name" value="PRK00719.1"/>
    <property type="match status" value="1"/>
</dbReference>
<keyword evidence="5 8" id="KW-0560">Oxidoreductase</keyword>